<dbReference type="RefSeq" id="XP_033458672.1">
    <property type="nucleotide sequence ID" value="XM_033599971.1"/>
</dbReference>
<gene>
    <name evidence="3" type="ORF">K489DRAFT_252380</name>
</gene>
<evidence type="ECO:0000256" key="1">
    <source>
        <dbReference type="SAM" id="MobiDB-lite"/>
    </source>
</evidence>
<accession>A0A6J3M0T8</accession>
<reference evidence="3" key="3">
    <citation type="submission" date="2025-08" db="UniProtKB">
        <authorList>
            <consortium name="RefSeq"/>
        </authorList>
    </citation>
    <scope>IDENTIFICATION</scope>
    <source>
        <strain evidence="3">CBS 342.82</strain>
    </source>
</reference>
<proteinExistence type="predicted"/>
<reference evidence="3" key="1">
    <citation type="submission" date="2020-01" db="EMBL/GenBank/DDBJ databases">
        <authorList>
            <consortium name="DOE Joint Genome Institute"/>
            <person name="Haridas S."/>
            <person name="Albert R."/>
            <person name="Binder M."/>
            <person name="Bloem J."/>
            <person name="Labutti K."/>
            <person name="Salamov A."/>
            <person name="Andreopoulos B."/>
            <person name="Baker S.E."/>
            <person name="Barry K."/>
            <person name="Bills G."/>
            <person name="Bluhm B.H."/>
            <person name="Cannon C."/>
            <person name="Castanera R."/>
            <person name="Culley D.E."/>
            <person name="Daum C."/>
            <person name="Ezra D."/>
            <person name="Gonzalez J.B."/>
            <person name="Henrissat B."/>
            <person name="Kuo A."/>
            <person name="Liang C."/>
            <person name="Lipzen A."/>
            <person name="Lutzoni F."/>
            <person name="Magnuson J."/>
            <person name="Mondo S."/>
            <person name="Nolan M."/>
            <person name="Ohm R."/>
            <person name="Pangilinan J."/>
            <person name="Park H.-J."/>
            <person name="Ramirez L."/>
            <person name="Alfaro M."/>
            <person name="Sun H."/>
            <person name="Tritt A."/>
            <person name="Yoshinaga Y."/>
            <person name="Zwiers L.-H."/>
            <person name="Turgeon B.G."/>
            <person name="Goodwin S.B."/>
            <person name="Spatafora J.W."/>
            <person name="Crous P.W."/>
            <person name="Grigoriev I.V."/>
        </authorList>
    </citation>
    <scope>NUCLEOTIDE SEQUENCE</scope>
    <source>
        <strain evidence="3">CBS 342.82</strain>
    </source>
</reference>
<reference evidence="3" key="2">
    <citation type="submission" date="2020-04" db="EMBL/GenBank/DDBJ databases">
        <authorList>
            <consortium name="NCBI Genome Project"/>
        </authorList>
    </citation>
    <scope>NUCLEOTIDE SEQUENCE</scope>
    <source>
        <strain evidence="3">CBS 342.82</strain>
    </source>
</reference>
<dbReference type="AlphaFoldDB" id="A0A6J3M0T8"/>
<evidence type="ECO:0000313" key="2">
    <source>
        <dbReference type="Proteomes" id="UP000504637"/>
    </source>
</evidence>
<keyword evidence="2" id="KW-1185">Reference proteome</keyword>
<dbReference type="GeneID" id="54357770"/>
<organism evidence="3">
    <name type="scientific">Dissoconium aciculare CBS 342.82</name>
    <dbReference type="NCBI Taxonomy" id="1314786"/>
    <lineage>
        <taxon>Eukaryota</taxon>
        <taxon>Fungi</taxon>
        <taxon>Dikarya</taxon>
        <taxon>Ascomycota</taxon>
        <taxon>Pezizomycotina</taxon>
        <taxon>Dothideomycetes</taxon>
        <taxon>Dothideomycetidae</taxon>
        <taxon>Mycosphaerellales</taxon>
        <taxon>Dissoconiaceae</taxon>
        <taxon>Dissoconium</taxon>
    </lineage>
</organism>
<name>A0A6J3M0T8_9PEZI</name>
<evidence type="ECO:0000313" key="3">
    <source>
        <dbReference type="RefSeq" id="XP_033458672.1"/>
    </source>
</evidence>
<sequence length="166" mass="18554">MLARQVKRLPAVASIFKSGGVLMSPFQPRSRKRWLRCRHPRYCTYPFPLCHDRLSVRNICEAIVLRCSSSSVSPSCVKGRRHESMPSTPKPDAASCARKTIADDRRCKDGKIHQVRGEKAGKEGGVNSKVSLTKKTLVVGKSRLHSATSPRVAMIMASLKKRRKKK</sequence>
<dbReference type="Proteomes" id="UP000504637">
    <property type="component" value="Unplaced"/>
</dbReference>
<protein>
    <submittedName>
        <fullName evidence="3">Uncharacterized protein</fullName>
    </submittedName>
</protein>
<feature type="region of interest" description="Disordered" evidence="1">
    <location>
        <begin position="76"/>
        <end position="97"/>
    </location>
</feature>